<dbReference type="EMBL" id="JACASE010000005">
    <property type="protein sequence ID" value="KAF6465790.1"/>
    <property type="molecule type" value="Genomic_DNA"/>
</dbReference>
<reference evidence="2 3" key="1">
    <citation type="journal article" date="2020" name="Nature">
        <title>Six reference-quality genomes reveal evolution of bat adaptations.</title>
        <authorList>
            <person name="Jebb D."/>
            <person name="Huang Z."/>
            <person name="Pippel M."/>
            <person name="Hughes G.M."/>
            <person name="Lavrichenko K."/>
            <person name="Devanna P."/>
            <person name="Winkler S."/>
            <person name="Jermiin L.S."/>
            <person name="Skirmuntt E.C."/>
            <person name="Katzourakis A."/>
            <person name="Burkitt-Gray L."/>
            <person name="Ray D.A."/>
            <person name="Sullivan K.A.M."/>
            <person name="Roscito J.G."/>
            <person name="Kirilenko B.M."/>
            <person name="Davalos L.M."/>
            <person name="Corthals A.P."/>
            <person name="Power M.L."/>
            <person name="Jones G."/>
            <person name="Ransome R.D."/>
            <person name="Dechmann D.K.N."/>
            <person name="Locatelli A.G."/>
            <person name="Puechmaille S.J."/>
            <person name="Fedrigo O."/>
            <person name="Jarvis E.D."/>
            <person name="Hiller M."/>
            <person name="Vernes S.C."/>
            <person name="Myers E.W."/>
            <person name="Teeling E.C."/>
        </authorList>
    </citation>
    <scope>NUCLEOTIDE SEQUENCE [LARGE SCALE GENOMIC DNA]</scope>
    <source>
        <strain evidence="2">MRouAeg1</strain>
        <tissue evidence="2">Muscle</tissue>
    </source>
</reference>
<name>A0A7J8H112_ROUAE</name>
<feature type="region of interest" description="Disordered" evidence="1">
    <location>
        <begin position="60"/>
        <end position="92"/>
    </location>
</feature>
<protein>
    <submittedName>
        <fullName evidence="2">Uncharacterized protein</fullName>
    </submittedName>
</protein>
<comment type="caution">
    <text evidence="2">The sequence shown here is derived from an EMBL/GenBank/DDBJ whole genome shotgun (WGS) entry which is preliminary data.</text>
</comment>
<keyword evidence="3" id="KW-1185">Reference proteome</keyword>
<organism evidence="2 3">
    <name type="scientific">Rousettus aegyptiacus</name>
    <name type="common">Egyptian fruit bat</name>
    <name type="synonym">Pteropus aegyptiacus</name>
    <dbReference type="NCBI Taxonomy" id="9407"/>
    <lineage>
        <taxon>Eukaryota</taxon>
        <taxon>Metazoa</taxon>
        <taxon>Chordata</taxon>
        <taxon>Craniata</taxon>
        <taxon>Vertebrata</taxon>
        <taxon>Euteleostomi</taxon>
        <taxon>Mammalia</taxon>
        <taxon>Eutheria</taxon>
        <taxon>Laurasiatheria</taxon>
        <taxon>Chiroptera</taxon>
        <taxon>Yinpterochiroptera</taxon>
        <taxon>Pteropodoidea</taxon>
        <taxon>Pteropodidae</taxon>
        <taxon>Rousettinae</taxon>
        <taxon>Rousettus</taxon>
    </lineage>
</organism>
<proteinExistence type="predicted"/>
<dbReference type="AlphaFoldDB" id="A0A7J8H112"/>
<accession>A0A7J8H112</accession>
<evidence type="ECO:0000313" key="3">
    <source>
        <dbReference type="Proteomes" id="UP000593571"/>
    </source>
</evidence>
<dbReference type="Proteomes" id="UP000593571">
    <property type="component" value="Unassembled WGS sequence"/>
</dbReference>
<gene>
    <name evidence="2" type="ORF">HJG63_011204</name>
</gene>
<sequence length="141" mass="15558">MLQLDLFCRRQGKWSEIPYRQALWFYTRNPALQSPRTQKPGPRESPPIFWILPFSTTHCLSGGTSDTSQSGGRTPLPSSIPDSPISEPGPIGPLPYTRIYPCLSGNAEVSPVGVTHSETSYHPAPQKILPLWEVADEKGTV</sequence>
<evidence type="ECO:0000256" key="1">
    <source>
        <dbReference type="SAM" id="MobiDB-lite"/>
    </source>
</evidence>
<feature type="compositionally biased region" description="Low complexity" evidence="1">
    <location>
        <begin position="61"/>
        <end position="89"/>
    </location>
</feature>
<evidence type="ECO:0000313" key="2">
    <source>
        <dbReference type="EMBL" id="KAF6465790.1"/>
    </source>
</evidence>